<evidence type="ECO:0000313" key="3">
    <source>
        <dbReference type="Proteomes" id="UP000765509"/>
    </source>
</evidence>
<sequence length="224" mass="25922">MAFNTRQNSTTGKSSSLIEKWWNPLFPVYHLKKSLLNIHPTAKDFYYIWKKVCDTEARCIAKEKEYTKTHKEPELREDDQVLVSNLNFNNIKGPKKMRDLFLGPFTIIGLIGKNVVEVKLTEELSRKHPVFPVSLVKQYHQTGDDKLPCRNKGHTPHAIVKVEDSPGPVKKVIKARSIRLNGKDHKECFVRLKNQTADKYKCLAEDSIPYLDLETRRFRASSRS</sequence>
<dbReference type="InterPro" id="IPR056924">
    <property type="entry name" value="SH3_Tf2-1"/>
</dbReference>
<organism evidence="2 3">
    <name type="scientific">Austropuccinia psidii MF-1</name>
    <dbReference type="NCBI Taxonomy" id="1389203"/>
    <lineage>
        <taxon>Eukaryota</taxon>
        <taxon>Fungi</taxon>
        <taxon>Dikarya</taxon>
        <taxon>Basidiomycota</taxon>
        <taxon>Pucciniomycotina</taxon>
        <taxon>Pucciniomycetes</taxon>
        <taxon>Pucciniales</taxon>
        <taxon>Sphaerophragmiaceae</taxon>
        <taxon>Austropuccinia</taxon>
    </lineage>
</organism>
<gene>
    <name evidence="2" type="ORF">O181_059156</name>
</gene>
<feature type="domain" description="Tf2-1-like SH3-like" evidence="1">
    <location>
        <begin position="79"/>
        <end position="140"/>
    </location>
</feature>
<keyword evidence="3" id="KW-1185">Reference proteome</keyword>
<comment type="caution">
    <text evidence="2">The sequence shown here is derived from an EMBL/GenBank/DDBJ whole genome shotgun (WGS) entry which is preliminary data.</text>
</comment>
<reference evidence="2" key="1">
    <citation type="submission" date="2021-03" db="EMBL/GenBank/DDBJ databases">
        <title>Draft genome sequence of rust myrtle Austropuccinia psidii MF-1, a brazilian biotype.</title>
        <authorList>
            <person name="Quecine M.C."/>
            <person name="Pachon D.M.R."/>
            <person name="Bonatelli M.L."/>
            <person name="Correr F.H."/>
            <person name="Franceschini L.M."/>
            <person name="Leite T.F."/>
            <person name="Margarido G.R.A."/>
            <person name="Almeida C.A."/>
            <person name="Ferrarezi J.A."/>
            <person name="Labate C.A."/>
        </authorList>
    </citation>
    <scope>NUCLEOTIDE SEQUENCE</scope>
    <source>
        <strain evidence="2">MF-1</strain>
    </source>
</reference>
<dbReference type="EMBL" id="AVOT02027400">
    <property type="protein sequence ID" value="MBW0519441.1"/>
    <property type="molecule type" value="Genomic_DNA"/>
</dbReference>
<evidence type="ECO:0000313" key="2">
    <source>
        <dbReference type="EMBL" id="MBW0519441.1"/>
    </source>
</evidence>
<evidence type="ECO:0000259" key="1">
    <source>
        <dbReference type="Pfam" id="PF24626"/>
    </source>
</evidence>
<accession>A0A9Q3EIF8</accession>
<dbReference type="Pfam" id="PF24626">
    <property type="entry name" value="SH3_Tf2-1"/>
    <property type="match status" value="1"/>
</dbReference>
<dbReference type="AlphaFoldDB" id="A0A9Q3EIF8"/>
<name>A0A9Q3EIF8_9BASI</name>
<dbReference type="OrthoDB" id="4360000at2759"/>
<proteinExistence type="predicted"/>
<dbReference type="Proteomes" id="UP000765509">
    <property type="component" value="Unassembled WGS sequence"/>
</dbReference>
<protein>
    <recommendedName>
        <fullName evidence="1">Tf2-1-like SH3-like domain-containing protein</fullName>
    </recommendedName>
</protein>